<dbReference type="EMBL" id="LAVV01008036">
    <property type="protein sequence ID" value="KNZ53994.1"/>
    <property type="molecule type" value="Genomic_DNA"/>
</dbReference>
<feature type="compositionally biased region" description="Basic and acidic residues" evidence="1">
    <location>
        <begin position="65"/>
        <end position="76"/>
    </location>
</feature>
<proteinExistence type="predicted"/>
<feature type="compositionally biased region" description="Polar residues" evidence="1">
    <location>
        <begin position="88"/>
        <end position="106"/>
    </location>
</feature>
<dbReference type="Proteomes" id="UP000037035">
    <property type="component" value="Unassembled WGS sequence"/>
</dbReference>
<gene>
    <name evidence="2" type="ORF">VP01_3080g2</name>
</gene>
<feature type="region of interest" description="Disordered" evidence="1">
    <location>
        <begin position="44"/>
        <end position="108"/>
    </location>
</feature>
<sequence length="147" mass="15730">MGPTGGQQMTQMSRVASAPPQRVESLRRSLDAIGLRTHAAGTVEFEDVQSPRGPGHAGLGWRSADVQRRRSLDTARRTSRGRYANPSFDLNRSTSVGSARPKSQSDAHGLFAASGQLVAPSDANHRLSSQSLLAGRMRTLSEHSANP</sequence>
<dbReference type="AlphaFoldDB" id="A0A0L6UZS3"/>
<dbReference type="STRING" id="27349.A0A0L6UZS3"/>
<reference evidence="2 3" key="1">
    <citation type="submission" date="2015-08" db="EMBL/GenBank/DDBJ databases">
        <title>Next Generation Sequencing and Analysis of the Genome of Puccinia sorghi L Schw, the Causal Agent of Maize Common Rust.</title>
        <authorList>
            <person name="Rochi L."/>
            <person name="Burguener G."/>
            <person name="Darino M."/>
            <person name="Turjanski A."/>
            <person name="Kreff E."/>
            <person name="Dieguez M.J."/>
            <person name="Sacco F."/>
        </authorList>
    </citation>
    <scope>NUCLEOTIDE SEQUENCE [LARGE SCALE GENOMIC DNA]</scope>
    <source>
        <strain evidence="2 3">RO10H11247</strain>
    </source>
</reference>
<feature type="compositionally biased region" description="Polar residues" evidence="1">
    <location>
        <begin position="1"/>
        <end position="14"/>
    </location>
</feature>
<evidence type="ECO:0000313" key="3">
    <source>
        <dbReference type="Proteomes" id="UP000037035"/>
    </source>
</evidence>
<organism evidence="2 3">
    <name type="scientific">Puccinia sorghi</name>
    <dbReference type="NCBI Taxonomy" id="27349"/>
    <lineage>
        <taxon>Eukaryota</taxon>
        <taxon>Fungi</taxon>
        <taxon>Dikarya</taxon>
        <taxon>Basidiomycota</taxon>
        <taxon>Pucciniomycotina</taxon>
        <taxon>Pucciniomycetes</taxon>
        <taxon>Pucciniales</taxon>
        <taxon>Pucciniaceae</taxon>
        <taxon>Puccinia</taxon>
    </lineage>
</organism>
<evidence type="ECO:0000313" key="2">
    <source>
        <dbReference type="EMBL" id="KNZ53994.1"/>
    </source>
</evidence>
<evidence type="ECO:0000256" key="1">
    <source>
        <dbReference type="SAM" id="MobiDB-lite"/>
    </source>
</evidence>
<name>A0A0L6UZS3_9BASI</name>
<feature type="region of interest" description="Disordered" evidence="1">
    <location>
        <begin position="1"/>
        <end position="25"/>
    </location>
</feature>
<accession>A0A0L6UZS3</accession>
<keyword evidence="3" id="KW-1185">Reference proteome</keyword>
<comment type="caution">
    <text evidence="2">The sequence shown here is derived from an EMBL/GenBank/DDBJ whole genome shotgun (WGS) entry which is preliminary data.</text>
</comment>
<dbReference type="VEuPathDB" id="FungiDB:VP01_3080g2"/>
<protein>
    <submittedName>
        <fullName evidence="2">Uncharacterized protein</fullName>
    </submittedName>
</protein>